<evidence type="ECO:0000256" key="1">
    <source>
        <dbReference type="SAM" id="Phobius"/>
    </source>
</evidence>
<evidence type="ECO:0000313" key="2">
    <source>
        <dbReference type="EMBL" id="TYH16471.1"/>
    </source>
</evidence>
<organism evidence="2 3">
    <name type="scientific">Gossypium darwinii</name>
    <name type="common">Darwin's cotton</name>
    <name type="synonym">Gossypium barbadense var. darwinii</name>
    <dbReference type="NCBI Taxonomy" id="34276"/>
    <lineage>
        <taxon>Eukaryota</taxon>
        <taxon>Viridiplantae</taxon>
        <taxon>Streptophyta</taxon>
        <taxon>Embryophyta</taxon>
        <taxon>Tracheophyta</taxon>
        <taxon>Spermatophyta</taxon>
        <taxon>Magnoliopsida</taxon>
        <taxon>eudicotyledons</taxon>
        <taxon>Gunneridae</taxon>
        <taxon>Pentapetalae</taxon>
        <taxon>rosids</taxon>
        <taxon>malvids</taxon>
        <taxon>Malvales</taxon>
        <taxon>Malvaceae</taxon>
        <taxon>Malvoideae</taxon>
        <taxon>Gossypium</taxon>
    </lineage>
</organism>
<name>A0A5D2GEG1_GOSDA</name>
<dbReference type="AlphaFoldDB" id="A0A5D2GEG1"/>
<sequence length="109" mass="12454">MLRLPSHNQRLHLLLRNLSSFASKTTIFKTSKHFIPSHLLPQTLSPEHFSTPSKHSFPLFLPNPSPKTVLSGSGLMGFLLLLLPVFLLPLQLILKTWKTSPRIRLAYRF</sequence>
<evidence type="ECO:0000313" key="3">
    <source>
        <dbReference type="Proteomes" id="UP000323506"/>
    </source>
</evidence>
<proteinExistence type="predicted"/>
<keyword evidence="3" id="KW-1185">Reference proteome</keyword>
<protein>
    <submittedName>
        <fullName evidence="2">Uncharacterized protein</fullName>
    </submittedName>
</protein>
<accession>A0A5D2GEG1</accession>
<gene>
    <name evidence="2" type="ORF">ES288_A05G119700v1</name>
</gene>
<keyword evidence="1" id="KW-1133">Transmembrane helix</keyword>
<reference evidence="2 3" key="1">
    <citation type="submission" date="2019-06" db="EMBL/GenBank/DDBJ databases">
        <title>WGS assembly of Gossypium darwinii.</title>
        <authorList>
            <person name="Chen Z.J."/>
            <person name="Sreedasyam A."/>
            <person name="Ando A."/>
            <person name="Song Q."/>
            <person name="De L."/>
            <person name="Hulse-Kemp A."/>
            <person name="Ding M."/>
            <person name="Ye W."/>
            <person name="Kirkbride R."/>
            <person name="Jenkins J."/>
            <person name="Plott C."/>
            <person name="Lovell J."/>
            <person name="Lin Y.-M."/>
            <person name="Vaughn R."/>
            <person name="Liu B."/>
            <person name="Li W."/>
            <person name="Simpson S."/>
            <person name="Scheffler B."/>
            <person name="Saski C."/>
            <person name="Grover C."/>
            <person name="Hu G."/>
            <person name="Conover J."/>
            <person name="Carlson J."/>
            <person name="Shu S."/>
            <person name="Boston L."/>
            <person name="Williams M."/>
            <person name="Peterson D."/>
            <person name="Mcgee K."/>
            <person name="Jones D."/>
            <person name="Wendel J."/>
            <person name="Stelly D."/>
            <person name="Grimwood J."/>
            <person name="Schmutz J."/>
        </authorList>
    </citation>
    <scope>NUCLEOTIDE SEQUENCE [LARGE SCALE GENOMIC DNA]</scope>
    <source>
        <strain evidence="2">1808015.09</strain>
    </source>
</reference>
<keyword evidence="1" id="KW-0812">Transmembrane</keyword>
<dbReference type="EMBL" id="CM017692">
    <property type="protein sequence ID" value="TYH16471.1"/>
    <property type="molecule type" value="Genomic_DNA"/>
</dbReference>
<keyword evidence="1" id="KW-0472">Membrane</keyword>
<dbReference type="Proteomes" id="UP000323506">
    <property type="component" value="Chromosome A05"/>
</dbReference>
<feature type="transmembrane region" description="Helical" evidence="1">
    <location>
        <begin position="69"/>
        <end position="94"/>
    </location>
</feature>